<reference evidence="6" key="1">
    <citation type="submission" date="2020-01" db="EMBL/GenBank/DDBJ databases">
        <authorList>
            <person name="Seo Y.L."/>
        </authorList>
    </citation>
    <scope>NUCLEOTIDE SEQUENCE</scope>
    <source>
        <strain evidence="6">R11</strain>
    </source>
</reference>
<dbReference type="RefSeq" id="WP_166587453.1">
    <property type="nucleotide sequence ID" value="NZ_WWEO01000044.1"/>
</dbReference>
<accession>A0A965ZKB8</accession>
<dbReference type="Pfam" id="PF01103">
    <property type="entry name" value="Omp85"/>
    <property type="match status" value="1"/>
</dbReference>
<dbReference type="Gene3D" id="2.40.160.50">
    <property type="entry name" value="membrane protein fhac: a member of the omp85/tpsb transporter family"/>
    <property type="match status" value="1"/>
</dbReference>
<dbReference type="Proteomes" id="UP000638732">
    <property type="component" value="Unassembled WGS sequence"/>
</dbReference>
<dbReference type="InterPro" id="IPR000184">
    <property type="entry name" value="Bac_surfAg_D15"/>
</dbReference>
<evidence type="ECO:0000256" key="4">
    <source>
        <dbReference type="SAM" id="SignalP"/>
    </source>
</evidence>
<keyword evidence="2" id="KW-0472">Membrane</keyword>
<organism evidence="6 7">
    <name type="scientific">Mucilaginibacter agri</name>
    <dbReference type="NCBI Taxonomy" id="2695265"/>
    <lineage>
        <taxon>Bacteria</taxon>
        <taxon>Pseudomonadati</taxon>
        <taxon>Bacteroidota</taxon>
        <taxon>Sphingobacteriia</taxon>
        <taxon>Sphingobacteriales</taxon>
        <taxon>Sphingobacteriaceae</taxon>
        <taxon>Mucilaginibacter</taxon>
    </lineage>
</organism>
<feature type="chain" id="PRO_5037523687" evidence="4">
    <location>
        <begin position="29"/>
        <end position="861"/>
    </location>
</feature>
<proteinExistence type="predicted"/>
<reference evidence="6" key="2">
    <citation type="submission" date="2020-10" db="EMBL/GenBank/DDBJ databases">
        <title>Mucilaginibacter sp. nov., isolated from soil.</title>
        <authorList>
            <person name="Jeon C.O."/>
        </authorList>
    </citation>
    <scope>NUCLEOTIDE SEQUENCE</scope>
    <source>
        <strain evidence="6">R11</strain>
    </source>
</reference>
<comment type="caution">
    <text evidence="6">The sequence shown here is derived from an EMBL/GenBank/DDBJ whole genome shotgun (WGS) entry which is preliminary data.</text>
</comment>
<sequence>MYFKNTCLYTLKLSLLIALISICFSAYAQSPIIGDSIKVAIEPGYDSVGKSQRFFFGENYRHLWSAPVKIKVFHLNSEKGGLKIEQKGGGMQTKSLRLKDSTGQEWVLRTIQKYPDAVLPATLRPTVAAAIIQDQISAEHPFSALIVPPLAQALGVPHANPQIVYVPDDPGLGEFRKDFANQVFLFEEREPGDEKTDNTPKAQKKLQNDNDNRVDQKLVLRARLLDFLLGDWDRHEDQWRWERDGDKDSIVYKPVPRDRDQVFYSTSGVVAWLVSRHLMMAKFQDYHGRIRSINRWNLNARNFDRYFLNGLNEQDWEEAIAYVQNKLNDKLITDAIKLMPDTIYQLCGADLTQKMISRRNVLKEQALKYYRFISTYVDVPASDKREKFEIVNQPDGKLSVTINKFKDEKEGKVTYQRTFDPKDTREVRLYGFDGKDEFNVKGDHSSSIKVRMIGGDGEDTFKIDSNVHNKHNLVIYDRADQKNNLPPSNQVRIRTSTDTAVNNYESKNFKYDFLQPLIYGSYNKDYGVQFIGNFVYQKQGFRKEPYAFKQNLLVNYGFATSSLMLNYNGEFKQVTGKSDLIVNVLSKGPHYSSNFFGVGNESVFIDEGDKKIHYYRGIYNYVGADVRLRHTYGKWKVSGGLLGQFYDGDEDDNGDRYLNVYNQEHPDEKVFGSHAYAGLVGSFSLDTRDKESEPHKGVYWVTALTGMQGLIHGDRTYGQVLTEFSSYFNPDRDSIFVIAARIGGGTTIGDAQYFQQMKLGGSQNLRGYYLWRFVGKTMAYNNMELRLRLGYIRSYVLPGTIGLIAFNDVGRVWSPGESSDVWHDGYGGGFWFSPARLILVQAVLGLSKEGAYPYISAGFRF</sequence>
<dbReference type="AlphaFoldDB" id="A0A965ZKB8"/>
<gene>
    <name evidence="6" type="ORF">GSY63_19205</name>
</gene>
<protein>
    <submittedName>
        <fullName evidence="6">BamA/TamA family outer membrane protein</fullName>
    </submittedName>
</protein>
<feature type="signal peptide" evidence="4">
    <location>
        <begin position="1"/>
        <end position="28"/>
    </location>
</feature>
<comment type="subcellular location">
    <subcellularLocation>
        <location evidence="1">Membrane</location>
    </subcellularLocation>
</comment>
<name>A0A965ZKB8_9SPHI</name>
<dbReference type="EMBL" id="WWEO01000044">
    <property type="protein sequence ID" value="NCD71504.1"/>
    <property type="molecule type" value="Genomic_DNA"/>
</dbReference>
<evidence type="ECO:0000256" key="3">
    <source>
        <dbReference type="SAM" id="MobiDB-lite"/>
    </source>
</evidence>
<keyword evidence="4" id="KW-0732">Signal</keyword>
<keyword evidence="7" id="KW-1185">Reference proteome</keyword>
<evidence type="ECO:0000256" key="2">
    <source>
        <dbReference type="ARBA" id="ARBA00023136"/>
    </source>
</evidence>
<evidence type="ECO:0000256" key="1">
    <source>
        <dbReference type="ARBA" id="ARBA00004370"/>
    </source>
</evidence>
<feature type="region of interest" description="Disordered" evidence="3">
    <location>
        <begin position="188"/>
        <end position="210"/>
    </location>
</feature>
<evidence type="ECO:0000259" key="5">
    <source>
        <dbReference type="Pfam" id="PF01103"/>
    </source>
</evidence>
<dbReference type="GO" id="GO:0019867">
    <property type="term" value="C:outer membrane"/>
    <property type="evidence" value="ECO:0007669"/>
    <property type="project" value="InterPro"/>
</dbReference>
<evidence type="ECO:0000313" key="6">
    <source>
        <dbReference type="EMBL" id="NCD71504.1"/>
    </source>
</evidence>
<feature type="domain" description="Bacterial surface antigen (D15)" evidence="5">
    <location>
        <begin position="613"/>
        <end position="820"/>
    </location>
</feature>
<feature type="compositionally biased region" description="Basic and acidic residues" evidence="3">
    <location>
        <begin position="188"/>
        <end position="198"/>
    </location>
</feature>
<evidence type="ECO:0000313" key="7">
    <source>
        <dbReference type="Proteomes" id="UP000638732"/>
    </source>
</evidence>